<evidence type="ECO:0000313" key="3">
    <source>
        <dbReference type="Proteomes" id="UP000693970"/>
    </source>
</evidence>
<reference evidence="2" key="1">
    <citation type="journal article" date="2021" name="Sci. Rep.">
        <title>Diploid genomic architecture of Nitzschia inconspicua, an elite biomass production diatom.</title>
        <authorList>
            <person name="Oliver A."/>
            <person name="Podell S."/>
            <person name="Pinowska A."/>
            <person name="Traller J.C."/>
            <person name="Smith S.R."/>
            <person name="McClure R."/>
            <person name="Beliaev A."/>
            <person name="Bohutskyi P."/>
            <person name="Hill E.A."/>
            <person name="Rabines A."/>
            <person name="Zheng H."/>
            <person name="Allen L.Z."/>
            <person name="Kuo A."/>
            <person name="Grigoriev I.V."/>
            <person name="Allen A.E."/>
            <person name="Hazlebeck D."/>
            <person name="Allen E.E."/>
        </authorList>
    </citation>
    <scope>NUCLEOTIDE SEQUENCE</scope>
    <source>
        <strain evidence="2">Hildebrandi</strain>
    </source>
</reference>
<evidence type="ECO:0000313" key="2">
    <source>
        <dbReference type="EMBL" id="KAG7342400.1"/>
    </source>
</evidence>
<dbReference type="OrthoDB" id="10452078at2759"/>
<name>A0A9K3PD04_9STRA</name>
<organism evidence="2 3">
    <name type="scientific">Nitzschia inconspicua</name>
    <dbReference type="NCBI Taxonomy" id="303405"/>
    <lineage>
        <taxon>Eukaryota</taxon>
        <taxon>Sar</taxon>
        <taxon>Stramenopiles</taxon>
        <taxon>Ochrophyta</taxon>
        <taxon>Bacillariophyta</taxon>
        <taxon>Bacillariophyceae</taxon>
        <taxon>Bacillariophycidae</taxon>
        <taxon>Bacillariales</taxon>
        <taxon>Bacillariaceae</taxon>
        <taxon>Nitzschia</taxon>
    </lineage>
</organism>
<keyword evidence="1" id="KW-0732">Signal</keyword>
<reference evidence="2" key="2">
    <citation type="submission" date="2021-04" db="EMBL/GenBank/DDBJ databases">
        <authorList>
            <person name="Podell S."/>
        </authorList>
    </citation>
    <scope>NUCLEOTIDE SEQUENCE</scope>
    <source>
        <strain evidence="2">Hildebrandi</strain>
    </source>
</reference>
<sequence>MEPRKLILLITLSVIVKHFYEDTSMMVTATAPDESTEQQQDVAACTLSPDDDDDDEDATCVWTEVDGNTRHYYNKALHADNIIEVDVPRDVVANIQRDYEKDVAPFWHTNQSTDDFCLVAPYTPGVKTWSSIVDDVRSDIRWYSVNNEETYQRYYQYVKQLGLMDRVRELEWIPSDQDLTVFSIFFIPRSFSKKYQFHVDWSEEVGTQVVTFLVPLSNFTIGLAYHDKDDKIRTYNYTVGKAIGVGGGNSHSTGIGRSETQDVLLCVYIGGQSKEMWEYTQENIADELEHYHHPFKGFIRNEFLKGRESKCQ</sequence>
<dbReference type="Proteomes" id="UP000693970">
    <property type="component" value="Unassembled WGS sequence"/>
</dbReference>
<comment type="caution">
    <text evidence="2">The sequence shown here is derived from an EMBL/GenBank/DDBJ whole genome shotgun (WGS) entry which is preliminary data.</text>
</comment>
<evidence type="ECO:0000256" key="1">
    <source>
        <dbReference type="SAM" id="SignalP"/>
    </source>
</evidence>
<dbReference type="EMBL" id="JAGRRH010000025">
    <property type="protein sequence ID" value="KAG7342400.1"/>
    <property type="molecule type" value="Genomic_DNA"/>
</dbReference>
<keyword evidence="3" id="KW-1185">Reference proteome</keyword>
<accession>A0A9K3PD04</accession>
<gene>
    <name evidence="2" type="ORF">IV203_007493</name>
</gene>
<feature type="signal peptide" evidence="1">
    <location>
        <begin position="1"/>
        <end position="18"/>
    </location>
</feature>
<feature type="chain" id="PRO_5039918467" evidence="1">
    <location>
        <begin position="19"/>
        <end position="312"/>
    </location>
</feature>
<protein>
    <submittedName>
        <fullName evidence="2">Uncharacterized protein</fullName>
    </submittedName>
</protein>
<dbReference type="AlphaFoldDB" id="A0A9K3PD04"/>
<proteinExistence type="predicted"/>